<sequence length="174" mass="19525">MRARSILTLLTTTVLSVATGTTFAADLVPPGSYDTTIPQIDEEDFIDPNEKVYFGWSGDYLPACDSGSAQRAVARQIARAVPSYYDGLEIKLIEEIRESDFTIRRPSPVGRRYCNGVATLSDDTRHRIYYALVQYDGFLGLSWGVKACLDGLDKFRVYDGECRTVRPEQEIIPR</sequence>
<gene>
    <name evidence="2" type="ORF">SAMN04488518_103195</name>
</gene>
<proteinExistence type="predicted"/>
<dbReference type="RefSeq" id="WP_208860175.1">
    <property type="nucleotide sequence ID" value="NZ_FOSK01000003.1"/>
</dbReference>
<keyword evidence="1" id="KW-0732">Signal</keyword>
<dbReference type="EMBL" id="FOSK01000003">
    <property type="protein sequence ID" value="SFK23873.1"/>
    <property type="molecule type" value="Genomic_DNA"/>
</dbReference>
<dbReference type="Proteomes" id="UP000199598">
    <property type="component" value="Unassembled WGS sequence"/>
</dbReference>
<feature type="chain" id="PRO_5046689483" evidence="1">
    <location>
        <begin position="25"/>
        <end position="174"/>
    </location>
</feature>
<reference evidence="2 3" key="1">
    <citation type="submission" date="2016-10" db="EMBL/GenBank/DDBJ databases">
        <authorList>
            <person name="Varghese N."/>
            <person name="Submissions S."/>
        </authorList>
    </citation>
    <scope>NUCLEOTIDE SEQUENCE [LARGE SCALE GENOMIC DNA]</scope>
    <source>
        <strain evidence="2 3">DSM 16392</strain>
    </source>
</reference>
<organism evidence="2 3">
    <name type="scientific">Pseudovibrio ascidiaceicola</name>
    <dbReference type="NCBI Taxonomy" id="285279"/>
    <lineage>
        <taxon>Bacteria</taxon>
        <taxon>Pseudomonadati</taxon>
        <taxon>Pseudomonadota</taxon>
        <taxon>Alphaproteobacteria</taxon>
        <taxon>Hyphomicrobiales</taxon>
        <taxon>Stappiaceae</taxon>
        <taxon>Pseudovibrio</taxon>
    </lineage>
</organism>
<protein>
    <submittedName>
        <fullName evidence="2">Uncharacterized protein</fullName>
    </submittedName>
</protein>
<feature type="signal peptide" evidence="1">
    <location>
        <begin position="1"/>
        <end position="24"/>
    </location>
</feature>
<name>A0A1I3XWK2_9HYPH</name>
<evidence type="ECO:0000313" key="3">
    <source>
        <dbReference type="Proteomes" id="UP000199598"/>
    </source>
</evidence>
<accession>A0A1I3XWK2</accession>
<evidence type="ECO:0000256" key="1">
    <source>
        <dbReference type="SAM" id="SignalP"/>
    </source>
</evidence>
<evidence type="ECO:0000313" key="2">
    <source>
        <dbReference type="EMBL" id="SFK23873.1"/>
    </source>
</evidence>
<comment type="caution">
    <text evidence="2">The sequence shown here is derived from an EMBL/GenBank/DDBJ whole genome shotgun (WGS) entry which is preliminary data.</text>
</comment>
<keyword evidence="3" id="KW-1185">Reference proteome</keyword>